<sequence>MWSPSCSPLINLLIVLDWTVKYCIVRAASCTCLKPQWQSQLAFDREVLSLKRNEFRNMFRLISILKCVFICFASSFPYPDPYVRTQLVIDEKVMKTKKTTTKKNTLDPVFNESFSFNVAPSSLKSVSVIASVWDYNSKGKDNFVGQVIMGKHLSGSSEVTHWTRMLESQRSPVAQWHTIKTREECDKVYASLKPNS</sequence>
<evidence type="ECO:0000313" key="3">
    <source>
        <dbReference type="EMBL" id="PIK49780.1"/>
    </source>
</evidence>
<dbReference type="GO" id="GO:0001786">
    <property type="term" value="F:phosphatidylserine binding"/>
    <property type="evidence" value="ECO:0007669"/>
    <property type="project" value="TreeGrafter"/>
</dbReference>
<dbReference type="GO" id="GO:0070382">
    <property type="term" value="C:exocytic vesicle"/>
    <property type="evidence" value="ECO:0007669"/>
    <property type="project" value="TreeGrafter"/>
</dbReference>
<feature type="domain" description="C2" evidence="2">
    <location>
        <begin position="37"/>
        <end position="177"/>
    </location>
</feature>
<dbReference type="PANTHER" id="PTHR10024">
    <property type="entry name" value="SYNAPTOTAGMIN"/>
    <property type="match status" value="1"/>
</dbReference>
<gene>
    <name evidence="3" type="ORF">BSL78_13333</name>
</gene>
<dbReference type="InterPro" id="IPR000008">
    <property type="entry name" value="C2_dom"/>
</dbReference>
<dbReference type="OrthoDB" id="270970at2759"/>
<dbReference type="PROSITE" id="PS50004">
    <property type="entry name" value="C2"/>
    <property type="match status" value="1"/>
</dbReference>
<dbReference type="SMART" id="SM00239">
    <property type="entry name" value="C2"/>
    <property type="match status" value="1"/>
</dbReference>
<dbReference type="Gene3D" id="2.60.40.150">
    <property type="entry name" value="C2 domain"/>
    <property type="match status" value="1"/>
</dbReference>
<proteinExistence type="predicted"/>
<dbReference type="EMBL" id="MRZV01000447">
    <property type="protein sequence ID" value="PIK49780.1"/>
    <property type="molecule type" value="Genomic_DNA"/>
</dbReference>
<dbReference type="AlphaFoldDB" id="A0A2G8KP99"/>
<dbReference type="PANTHER" id="PTHR10024:SF348">
    <property type="entry name" value="SYNAPTOTAGMIN-17"/>
    <property type="match status" value="1"/>
</dbReference>
<keyword evidence="1" id="KW-0732">Signal</keyword>
<dbReference type="GO" id="GO:0005509">
    <property type="term" value="F:calcium ion binding"/>
    <property type="evidence" value="ECO:0007669"/>
    <property type="project" value="TreeGrafter"/>
</dbReference>
<keyword evidence="4" id="KW-1185">Reference proteome</keyword>
<name>A0A2G8KP99_STIJA</name>
<reference evidence="3 4" key="1">
    <citation type="journal article" date="2017" name="PLoS Biol.">
        <title>The sea cucumber genome provides insights into morphological evolution and visceral regeneration.</title>
        <authorList>
            <person name="Zhang X."/>
            <person name="Sun L."/>
            <person name="Yuan J."/>
            <person name="Sun Y."/>
            <person name="Gao Y."/>
            <person name="Zhang L."/>
            <person name="Li S."/>
            <person name="Dai H."/>
            <person name="Hamel J.F."/>
            <person name="Liu C."/>
            <person name="Yu Y."/>
            <person name="Liu S."/>
            <person name="Lin W."/>
            <person name="Guo K."/>
            <person name="Jin S."/>
            <person name="Xu P."/>
            <person name="Storey K.B."/>
            <person name="Huan P."/>
            <person name="Zhang T."/>
            <person name="Zhou Y."/>
            <person name="Zhang J."/>
            <person name="Lin C."/>
            <person name="Li X."/>
            <person name="Xing L."/>
            <person name="Huo D."/>
            <person name="Sun M."/>
            <person name="Wang L."/>
            <person name="Mercier A."/>
            <person name="Li F."/>
            <person name="Yang H."/>
            <person name="Xiang J."/>
        </authorList>
    </citation>
    <scope>NUCLEOTIDE SEQUENCE [LARGE SCALE GENOMIC DNA]</scope>
    <source>
        <strain evidence="3">Shaxun</strain>
        <tissue evidence="3">Muscle</tissue>
    </source>
</reference>
<dbReference type="GO" id="GO:0017156">
    <property type="term" value="P:calcium-ion regulated exocytosis"/>
    <property type="evidence" value="ECO:0007669"/>
    <property type="project" value="TreeGrafter"/>
</dbReference>
<evidence type="ECO:0000313" key="4">
    <source>
        <dbReference type="Proteomes" id="UP000230750"/>
    </source>
</evidence>
<comment type="caution">
    <text evidence="3">The sequence shown here is derived from an EMBL/GenBank/DDBJ whole genome shotgun (WGS) entry which is preliminary data.</text>
</comment>
<feature type="chain" id="PRO_5013553459" evidence="1">
    <location>
        <begin position="28"/>
        <end position="196"/>
    </location>
</feature>
<dbReference type="GO" id="GO:0005544">
    <property type="term" value="F:calcium-dependent phospholipid binding"/>
    <property type="evidence" value="ECO:0007669"/>
    <property type="project" value="TreeGrafter"/>
</dbReference>
<dbReference type="Pfam" id="PF00168">
    <property type="entry name" value="C2"/>
    <property type="match status" value="1"/>
</dbReference>
<dbReference type="GO" id="GO:0030276">
    <property type="term" value="F:clathrin binding"/>
    <property type="evidence" value="ECO:0007669"/>
    <property type="project" value="TreeGrafter"/>
</dbReference>
<dbReference type="GO" id="GO:0000149">
    <property type="term" value="F:SNARE binding"/>
    <property type="evidence" value="ECO:0007669"/>
    <property type="project" value="TreeGrafter"/>
</dbReference>
<evidence type="ECO:0000259" key="2">
    <source>
        <dbReference type="PROSITE" id="PS50004"/>
    </source>
</evidence>
<dbReference type="InterPro" id="IPR035892">
    <property type="entry name" value="C2_domain_sf"/>
</dbReference>
<dbReference type="Proteomes" id="UP000230750">
    <property type="component" value="Unassembled WGS sequence"/>
</dbReference>
<dbReference type="STRING" id="307972.A0A2G8KP99"/>
<dbReference type="SUPFAM" id="SSF49562">
    <property type="entry name" value="C2 domain (Calcium/lipid-binding domain, CaLB)"/>
    <property type="match status" value="1"/>
</dbReference>
<accession>A0A2G8KP99</accession>
<dbReference type="GO" id="GO:0005886">
    <property type="term" value="C:plasma membrane"/>
    <property type="evidence" value="ECO:0007669"/>
    <property type="project" value="TreeGrafter"/>
</dbReference>
<organism evidence="3 4">
    <name type="scientific">Stichopus japonicus</name>
    <name type="common">Sea cucumber</name>
    <dbReference type="NCBI Taxonomy" id="307972"/>
    <lineage>
        <taxon>Eukaryota</taxon>
        <taxon>Metazoa</taxon>
        <taxon>Echinodermata</taxon>
        <taxon>Eleutherozoa</taxon>
        <taxon>Echinozoa</taxon>
        <taxon>Holothuroidea</taxon>
        <taxon>Aspidochirotacea</taxon>
        <taxon>Aspidochirotida</taxon>
        <taxon>Stichopodidae</taxon>
        <taxon>Apostichopus</taxon>
    </lineage>
</organism>
<evidence type="ECO:0000256" key="1">
    <source>
        <dbReference type="SAM" id="SignalP"/>
    </source>
</evidence>
<protein>
    <submittedName>
        <fullName evidence="3">Putative synaptotagmin-17-like</fullName>
    </submittedName>
</protein>
<feature type="signal peptide" evidence="1">
    <location>
        <begin position="1"/>
        <end position="27"/>
    </location>
</feature>